<protein>
    <recommendedName>
        <fullName evidence="3">DUF2332 domain-containing protein</fullName>
    </recommendedName>
</protein>
<evidence type="ECO:0008006" key="3">
    <source>
        <dbReference type="Google" id="ProtNLM"/>
    </source>
</evidence>
<evidence type="ECO:0000313" key="2">
    <source>
        <dbReference type="Proteomes" id="UP000199377"/>
    </source>
</evidence>
<dbReference type="PIRSF" id="PIRSF012608">
    <property type="entry name" value="UCP012608"/>
    <property type="match status" value="1"/>
</dbReference>
<dbReference type="OrthoDB" id="7666987at2"/>
<dbReference type="Proteomes" id="UP000199377">
    <property type="component" value="Unassembled WGS sequence"/>
</dbReference>
<name>A0A1I3IMC0_9RHOB</name>
<accession>A0A1I3IMC0</accession>
<dbReference type="AlphaFoldDB" id="A0A1I3IMC0"/>
<reference evidence="1 2" key="1">
    <citation type="submission" date="2016-10" db="EMBL/GenBank/DDBJ databases">
        <authorList>
            <person name="de Groot N.N."/>
        </authorList>
    </citation>
    <scope>NUCLEOTIDE SEQUENCE [LARGE SCALE GENOMIC DNA]</scope>
    <source>
        <strain evidence="1 2">CGMCC 1.11030</strain>
    </source>
</reference>
<gene>
    <name evidence="1" type="ORF">SAMN05216258_107129</name>
</gene>
<sequence length="361" mass="38130">MTASRDRADLIRAHFRTQAAACERLGSPFTAALLAGLAERMEPAGALEARVLSWPGDPGDDALALRVAGALHALARAGRDPEVAAAWPPRAEGDAVAVARAAFVRQAEWLAPWLDGPPQTNETGRSGALLGGLLALADLTGGMPVELLEIGASAGLNQNLDAFRYDFGDGRAWGPPDSPVLVRHAWRGAPPPLDARLEIAARAGCDLNPLDAADPAARARLLAYIWPDQAERLARAEAAVALAVARPRPIETADAAAWLETRLAAPQPEGRARVVMHSIMWQYMPAAVQARIAAALTAAAARATAARPFAWLRMEPDGETGSAAVTLTLAPEGGERLLARTDFHGRWTDWAGRAPAPDTEK</sequence>
<evidence type="ECO:0000313" key="1">
    <source>
        <dbReference type="EMBL" id="SFI48933.1"/>
    </source>
</evidence>
<dbReference type="Pfam" id="PF10094">
    <property type="entry name" value="DUF2332"/>
    <property type="match status" value="1"/>
</dbReference>
<dbReference type="RefSeq" id="WP_092861101.1">
    <property type="nucleotide sequence ID" value="NZ_FOQH01000007.1"/>
</dbReference>
<dbReference type="STRING" id="1114924.SAMN05216258_107129"/>
<dbReference type="EMBL" id="FOQH01000007">
    <property type="protein sequence ID" value="SFI48933.1"/>
    <property type="molecule type" value="Genomic_DNA"/>
</dbReference>
<proteinExistence type="predicted"/>
<keyword evidence="2" id="KW-1185">Reference proteome</keyword>
<dbReference type="InterPro" id="IPR011200">
    <property type="entry name" value="UCP012608"/>
</dbReference>
<organism evidence="1 2">
    <name type="scientific">Albimonas pacifica</name>
    <dbReference type="NCBI Taxonomy" id="1114924"/>
    <lineage>
        <taxon>Bacteria</taxon>
        <taxon>Pseudomonadati</taxon>
        <taxon>Pseudomonadota</taxon>
        <taxon>Alphaproteobacteria</taxon>
        <taxon>Rhodobacterales</taxon>
        <taxon>Paracoccaceae</taxon>
        <taxon>Albimonas</taxon>
    </lineage>
</organism>